<dbReference type="Proteomes" id="UP000886744">
    <property type="component" value="Unassembled WGS sequence"/>
</dbReference>
<proteinExistence type="predicted"/>
<evidence type="ECO:0000259" key="1">
    <source>
        <dbReference type="Pfam" id="PF12146"/>
    </source>
</evidence>
<dbReference type="Pfam" id="PF12146">
    <property type="entry name" value="Hydrolase_4"/>
    <property type="match status" value="1"/>
</dbReference>
<sequence length="314" mass="35067">MTDTTQAIIKKEKIASESDGLEISILLCGPAAGTPKGIVQIVHGMCEHKERYIPFMEYLAANGFFSIIHDHRGHGESVRCSEDLGYFYEGGWTAMIDDIKAVTERVRTEHPDLPLILLGHSMGSMAVRSFVKRNDDMISGLIVCGSPSRNSGAGIGKLVARLYAARAGEKCRPKIIQTLAFGSFNRRFRHEGSPNAWVCSDPEIVRNYDADPLCNFQFTAHGFLNLFTIMQDAYSISGWRPRNPSMPVLFISGEDDPCLLSPRKFRQAVRTMQRAGYTDVRSRLYPSMRHEILNEKGKEAVWGDVLSFCKGLVD</sequence>
<gene>
    <name evidence="2" type="ORF">IAC94_01675</name>
</gene>
<dbReference type="Gene3D" id="3.40.50.1820">
    <property type="entry name" value="alpha/beta hydrolase"/>
    <property type="match status" value="1"/>
</dbReference>
<accession>A0A9D1DZV7</accession>
<reference evidence="2" key="2">
    <citation type="journal article" date="2021" name="PeerJ">
        <title>Extensive microbial diversity within the chicken gut microbiome revealed by metagenomics and culture.</title>
        <authorList>
            <person name="Gilroy R."/>
            <person name="Ravi A."/>
            <person name="Getino M."/>
            <person name="Pursley I."/>
            <person name="Horton D.L."/>
            <person name="Alikhan N.F."/>
            <person name="Baker D."/>
            <person name="Gharbi K."/>
            <person name="Hall N."/>
            <person name="Watson M."/>
            <person name="Adriaenssens E.M."/>
            <person name="Foster-Nyarko E."/>
            <person name="Jarju S."/>
            <person name="Secka A."/>
            <person name="Antonio M."/>
            <person name="Oren A."/>
            <person name="Chaudhuri R.R."/>
            <person name="La Ragione R."/>
            <person name="Hildebrand F."/>
            <person name="Pallen M.J."/>
        </authorList>
    </citation>
    <scope>NUCLEOTIDE SEQUENCE</scope>
    <source>
        <strain evidence="2">ChiHjej13B12-12457</strain>
    </source>
</reference>
<dbReference type="AlphaFoldDB" id="A0A9D1DZV7"/>
<protein>
    <submittedName>
        <fullName evidence="2">Lysophospholipase</fullName>
    </submittedName>
</protein>
<dbReference type="EMBL" id="DVHI01000025">
    <property type="protein sequence ID" value="HIR62219.1"/>
    <property type="molecule type" value="Genomic_DNA"/>
</dbReference>
<dbReference type="SUPFAM" id="SSF53474">
    <property type="entry name" value="alpha/beta-Hydrolases"/>
    <property type="match status" value="1"/>
</dbReference>
<organism evidence="2 3">
    <name type="scientific">Candidatus Coprenecus avistercoris</name>
    <dbReference type="NCBI Taxonomy" id="2840730"/>
    <lineage>
        <taxon>Bacteria</taxon>
        <taxon>Pseudomonadati</taxon>
        <taxon>Bacteroidota</taxon>
        <taxon>Bacteroidia</taxon>
        <taxon>Bacteroidales</taxon>
        <taxon>Rikenellaceae</taxon>
        <taxon>Rikenellaceae incertae sedis</taxon>
        <taxon>Candidatus Coprenecus</taxon>
    </lineage>
</organism>
<evidence type="ECO:0000313" key="3">
    <source>
        <dbReference type="Proteomes" id="UP000886744"/>
    </source>
</evidence>
<dbReference type="PANTHER" id="PTHR11614">
    <property type="entry name" value="PHOSPHOLIPASE-RELATED"/>
    <property type="match status" value="1"/>
</dbReference>
<dbReference type="InterPro" id="IPR051044">
    <property type="entry name" value="MAG_DAG_Lipase"/>
</dbReference>
<reference evidence="2" key="1">
    <citation type="submission" date="2020-10" db="EMBL/GenBank/DDBJ databases">
        <authorList>
            <person name="Gilroy R."/>
        </authorList>
    </citation>
    <scope>NUCLEOTIDE SEQUENCE</scope>
    <source>
        <strain evidence="2">ChiHjej13B12-12457</strain>
    </source>
</reference>
<comment type="caution">
    <text evidence="2">The sequence shown here is derived from an EMBL/GenBank/DDBJ whole genome shotgun (WGS) entry which is preliminary data.</text>
</comment>
<dbReference type="InterPro" id="IPR029058">
    <property type="entry name" value="AB_hydrolase_fold"/>
</dbReference>
<evidence type="ECO:0000313" key="2">
    <source>
        <dbReference type="EMBL" id="HIR62219.1"/>
    </source>
</evidence>
<name>A0A9D1DZV7_9BACT</name>
<feature type="domain" description="Serine aminopeptidase S33" evidence="1">
    <location>
        <begin position="34"/>
        <end position="296"/>
    </location>
</feature>
<dbReference type="InterPro" id="IPR022742">
    <property type="entry name" value="Hydrolase_4"/>
</dbReference>